<dbReference type="InterPro" id="IPR036291">
    <property type="entry name" value="NAD(P)-bd_dom_sf"/>
</dbReference>
<reference evidence="5" key="2">
    <citation type="submission" date="2020-07" db="EMBL/GenBank/DDBJ databases">
        <authorList>
            <person name="Pettersson B.M.F."/>
            <person name="Behra P.R.K."/>
            <person name="Ramesh M."/>
            <person name="Das S."/>
            <person name="Dasgupta S."/>
            <person name="Kirsebom L.A."/>
        </authorList>
    </citation>
    <scope>NUCLEOTIDE SEQUENCE</scope>
    <source>
        <strain evidence="5">DSM 44203</strain>
    </source>
</reference>
<protein>
    <submittedName>
        <fullName evidence="4">3-ketoacyl-(Acyl-carrier-protein) reductase</fullName>
    </submittedName>
    <submittedName>
        <fullName evidence="5">3-oxoacyl-ACP reductase FabG</fullName>
        <ecNumber evidence="5">1.1.1.100</ecNumber>
    </submittedName>
</protein>
<dbReference type="Pfam" id="PF13561">
    <property type="entry name" value="adh_short_C2"/>
    <property type="match status" value="1"/>
</dbReference>
<dbReference type="NCBIfam" id="NF005559">
    <property type="entry name" value="PRK07231.1"/>
    <property type="match status" value="1"/>
</dbReference>
<dbReference type="Proteomes" id="UP000069773">
    <property type="component" value="Unassembled WGS sequence"/>
</dbReference>
<name>A0AAW5SMZ7_MYCNV</name>
<organism evidence="5 7">
    <name type="scientific">Mycolicibacterium novocastrense</name>
    <name type="common">Mycobacterium novocastrense</name>
    <dbReference type="NCBI Taxonomy" id="59813"/>
    <lineage>
        <taxon>Bacteria</taxon>
        <taxon>Bacillati</taxon>
        <taxon>Actinomycetota</taxon>
        <taxon>Actinomycetes</taxon>
        <taxon>Mycobacteriales</taxon>
        <taxon>Mycobacteriaceae</taxon>
        <taxon>Mycolicibacterium</taxon>
    </lineage>
</organism>
<reference evidence="5" key="3">
    <citation type="journal article" date="2022" name="BMC Genomics">
        <title>Comparative genome analysis of mycobacteria focusing on tRNA and non-coding RNA.</title>
        <authorList>
            <person name="Behra P.R.K."/>
            <person name="Pettersson B.M.F."/>
            <person name="Ramesh M."/>
            <person name="Das S."/>
            <person name="Dasgupta S."/>
            <person name="Kirsebom L.A."/>
        </authorList>
    </citation>
    <scope>NUCLEOTIDE SEQUENCE</scope>
    <source>
        <strain evidence="5">DSM 44203</strain>
    </source>
</reference>
<dbReference type="PROSITE" id="PS00061">
    <property type="entry name" value="ADH_SHORT"/>
    <property type="match status" value="1"/>
</dbReference>
<dbReference type="NCBIfam" id="NF004198">
    <property type="entry name" value="PRK05653.1-3"/>
    <property type="match status" value="1"/>
</dbReference>
<dbReference type="SMART" id="SM00822">
    <property type="entry name" value="PKS_KR"/>
    <property type="match status" value="1"/>
</dbReference>
<dbReference type="FunFam" id="3.40.50.720:FF:000173">
    <property type="entry name" value="3-oxoacyl-[acyl-carrier protein] reductase"/>
    <property type="match status" value="1"/>
</dbReference>
<dbReference type="RefSeq" id="WP_067395225.1">
    <property type="nucleotide sequence ID" value="NZ_BCTA01000078.1"/>
</dbReference>
<gene>
    <name evidence="5" type="primary">fabG</name>
    <name evidence="5" type="ORF">H7I77_16415</name>
    <name evidence="4" type="ORF">RMCN_5068</name>
</gene>
<dbReference type="Gene3D" id="3.40.50.720">
    <property type="entry name" value="NAD(P)-binding Rossmann-like Domain"/>
    <property type="match status" value="1"/>
</dbReference>
<evidence type="ECO:0000313" key="6">
    <source>
        <dbReference type="Proteomes" id="UP000069773"/>
    </source>
</evidence>
<evidence type="ECO:0000313" key="4">
    <source>
        <dbReference type="EMBL" id="GAT11935.1"/>
    </source>
</evidence>
<evidence type="ECO:0000256" key="1">
    <source>
        <dbReference type="ARBA" id="ARBA00006484"/>
    </source>
</evidence>
<dbReference type="InterPro" id="IPR002347">
    <property type="entry name" value="SDR_fam"/>
</dbReference>
<dbReference type="SUPFAM" id="SSF51735">
    <property type="entry name" value="NAD(P)-binding Rossmann-fold domains"/>
    <property type="match status" value="1"/>
</dbReference>
<dbReference type="PRINTS" id="PR00081">
    <property type="entry name" value="GDHRDH"/>
</dbReference>
<dbReference type="InterPro" id="IPR057326">
    <property type="entry name" value="KR_dom"/>
</dbReference>
<dbReference type="Proteomes" id="UP001207528">
    <property type="component" value="Unassembled WGS sequence"/>
</dbReference>
<dbReference type="InterPro" id="IPR020904">
    <property type="entry name" value="Sc_DH/Rdtase_CS"/>
</dbReference>
<keyword evidence="2 5" id="KW-0560">Oxidoreductase</keyword>
<keyword evidence="6" id="KW-1185">Reference proteome</keyword>
<evidence type="ECO:0000256" key="2">
    <source>
        <dbReference type="ARBA" id="ARBA00023002"/>
    </source>
</evidence>
<accession>A0AAW5SMZ7</accession>
<dbReference type="PANTHER" id="PTHR42760">
    <property type="entry name" value="SHORT-CHAIN DEHYDROGENASES/REDUCTASES FAMILY MEMBER"/>
    <property type="match status" value="1"/>
</dbReference>
<dbReference type="NCBIfam" id="NF009466">
    <property type="entry name" value="PRK12826.1-2"/>
    <property type="match status" value="1"/>
</dbReference>
<comment type="caution">
    <text evidence="5">The sequence shown here is derived from an EMBL/GenBank/DDBJ whole genome shotgun (WGS) entry which is preliminary data.</text>
</comment>
<sequence>MSLLAGQTAVVTGGAQGLGYAIAERFIAEGARVVLGDLDLAATEAAAERLGGASKDPVAIAVRSDVTKADDVEALVGAAVERFGGLDIMVNNAGITRDATLRKMTEEQFDQVIAVHLKGTWNGLKAAAPIMRENKRGAIINMSSISGKVGLVGQTNYSAAKAGIVGMTKAAAKELAHLGVRVNAIQPGLIRSAMTEAMPQRIWDHKLAEVPMGRAGEPDEVAKVALFLASDLSSYMTGTVLEVTGGRYV</sequence>
<dbReference type="GO" id="GO:0030497">
    <property type="term" value="P:fatty acid elongation"/>
    <property type="evidence" value="ECO:0007669"/>
    <property type="project" value="TreeGrafter"/>
</dbReference>
<dbReference type="EMBL" id="BCTA01000078">
    <property type="protein sequence ID" value="GAT11935.1"/>
    <property type="molecule type" value="Genomic_DNA"/>
</dbReference>
<evidence type="ECO:0000259" key="3">
    <source>
        <dbReference type="SMART" id="SM00822"/>
    </source>
</evidence>
<proteinExistence type="inferred from homology"/>
<reference evidence="4 6" key="1">
    <citation type="journal article" date="2016" name="Genome Announc.">
        <title>Draft Genome Sequences of Five Rapidly Growing Mycobacterium Species, M. thermoresistibile, M. fortuitum subsp. acetamidolyticum, M. canariasense, M. brisbanense, and M. novocastrense.</title>
        <authorList>
            <person name="Katahira K."/>
            <person name="Ogura Y."/>
            <person name="Gotoh Y."/>
            <person name="Hayashi T."/>
        </authorList>
    </citation>
    <scope>NUCLEOTIDE SEQUENCE [LARGE SCALE GENOMIC DNA]</scope>
    <source>
        <strain evidence="4 6">JCM18114</strain>
    </source>
</reference>
<evidence type="ECO:0000313" key="5">
    <source>
        <dbReference type="EMBL" id="MCV7024905.1"/>
    </source>
</evidence>
<evidence type="ECO:0000313" key="7">
    <source>
        <dbReference type="Proteomes" id="UP001207528"/>
    </source>
</evidence>
<dbReference type="EMBL" id="JACKTI010000045">
    <property type="protein sequence ID" value="MCV7024905.1"/>
    <property type="molecule type" value="Genomic_DNA"/>
</dbReference>
<dbReference type="AlphaFoldDB" id="A0AAW5SMZ7"/>
<feature type="domain" description="Ketoreductase" evidence="3">
    <location>
        <begin position="7"/>
        <end position="193"/>
    </location>
</feature>
<dbReference type="PANTHER" id="PTHR42760:SF40">
    <property type="entry name" value="3-OXOACYL-[ACYL-CARRIER-PROTEIN] REDUCTASE, CHLOROPLASTIC"/>
    <property type="match status" value="1"/>
</dbReference>
<dbReference type="EC" id="1.1.1.100" evidence="5"/>
<dbReference type="PRINTS" id="PR00080">
    <property type="entry name" value="SDRFAMILY"/>
</dbReference>
<comment type="similarity">
    <text evidence="1">Belongs to the short-chain dehydrogenases/reductases (SDR) family.</text>
</comment>
<dbReference type="GO" id="GO:0004316">
    <property type="term" value="F:3-oxoacyl-[acyl-carrier-protein] reductase (NADPH) activity"/>
    <property type="evidence" value="ECO:0007669"/>
    <property type="project" value="UniProtKB-EC"/>
</dbReference>